<evidence type="ECO:0000313" key="2">
    <source>
        <dbReference type="EnsemblPlants" id="AES97473"/>
    </source>
</evidence>
<proteinExistence type="predicted"/>
<reference evidence="2" key="3">
    <citation type="submission" date="2015-04" db="UniProtKB">
        <authorList>
            <consortium name="EnsemblPlants"/>
        </authorList>
    </citation>
    <scope>IDENTIFICATION</scope>
    <source>
        <strain evidence="2">cv. Jemalong A17</strain>
    </source>
</reference>
<sequence length="55" mass="5341">MNELLVLSTATTVVAVCCFLVFGAVSAAVVSAVATTAVWPFAGAGSFFAGAACGL</sequence>
<keyword evidence="3" id="KW-1185">Reference proteome</keyword>
<protein>
    <submittedName>
        <fullName evidence="1">Transmembrane protein, putative</fullName>
    </submittedName>
</protein>
<evidence type="ECO:0000313" key="3">
    <source>
        <dbReference type="Proteomes" id="UP000002051"/>
    </source>
</evidence>
<reference evidence="1 3" key="2">
    <citation type="journal article" date="2014" name="BMC Genomics">
        <title>An improved genome release (version Mt4.0) for the model legume Medicago truncatula.</title>
        <authorList>
            <person name="Tang H."/>
            <person name="Krishnakumar V."/>
            <person name="Bidwell S."/>
            <person name="Rosen B."/>
            <person name="Chan A."/>
            <person name="Zhou S."/>
            <person name="Gentzbittel L."/>
            <person name="Childs K.L."/>
            <person name="Yandell M."/>
            <person name="Gundlach H."/>
            <person name="Mayer K.F."/>
            <person name="Schwartz D.C."/>
            <person name="Town C.D."/>
        </authorList>
    </citation>
    <scope>GENOME REANNOTATION</scope>
    <source>
        <strain evidence="2 3">cv. Jemalong A17</strain>
    </source>
</reference>
<reference evidence="1 3" key="1">
    <citation type="journal article" date="2011" name="Nature">
        <title>The Medicago genome provides insight into the evolution of rhizobial symbioses.</title>
        <authorList>
            <person name="Young N.D."/>
            <person name="Debelle F."/>
            <person name="Oldroyd G.E."/>
            <person name="Geurts R."/>
            <person name="Cannon S.B."/>
            <person name="Udvardi M.K."/>
            <person name="Benedito V.A."/>
            <person name="Mayer K.F."/>
            <person name="Gouzy J."/>
            <person name="Schoof H."/>
            <person name="Van de Peer Y."/>
            <person name="Proost S."/>
            <person name="Cook D.R."/>
            <person name="Meyers B.C."/>
            <person name="Spannagl M."/>
            <person name="Cheung F."/>
            <person name="De Mita S."/>
            <person name="Krishnakumar V."/>
            <person name="Gundlach H."/>
            <person name="Zhou S."/>
            <person name="Mudge J."/>
            <person name="Bharti A.K."/>
            <person name="Murray J.D."/>
            <person name="Naoumkina M.A."/>
            <person name="Rosen B."/>
            <person name="Silverstein K.A."/>
            <person name="Tang H."/>
            <person name="Rombauts S."/>
            <person name="Zhao P.X."/>
            <person name="Zhou P."/>
            <person name="Barbe V."/>
            <person name="Bardou P."/>
            <person name="Bechner M."/>
            <person name="Bellec A."/>
            <person name="Berger A."/>
            <person name="Berges H."/>
            <person name="Bidwell S."/>
            <person name="Bisseling T."/>
            <person name="Choisne N."/>
            <person name="Couloux A."/>
            <person name="Denny R."/>
            <person name="Deshpande S."/>
            <person name="Dai X."/>
            <person name="Doyle J.J."/>
            <person name="Dudez A.M."/>
            <person name="Farmer A.D."/>
            <person name="Fouteau S."/>
            <person name="Franken C."/>
            <person name="Gibelin C."/>
            <person name="Gish J."/>
            <person name="Goldstein S."/>
            <person name="Gonzalez A.J."/>
            <person name="Green P.J."/>
            <person name="Hallab A."/>
            <person name="Hartog M."/>
            <person name="Hua A."/>
            <person name="Humphray S.J."/>
            <person name="Jeong D.H."/>
            <person name="Jing Y."/>
            <person name="Jocker A."/>
            <person name="Kenton S.M."/>
            <person name="Kim D.J."/>
            <person name="Klee K."/>
            <person name="Lai H."/>
            <person name="Lang C."/>
            <person name="Lin S."/>
            <person name="Macmil S.L."/>
            <person name="Magdelenat G."/>
            <person name="Matthews L."/>
            <person name="McCorrison J."/>
            <person name="Monaghan E.L."/>
            <person name="Mun J.H."/>
            <person name="Najar F.Z."/>
            <person name="Nicholson C."/>
            <person name="Noirot C."/>
            <person name="O'Bleness M."/>
            <person name="Paule C.R."/>
            <person name="Poulain J."/>
            <person name="Prion F."/>
            <person name="Qin B."/>
            <person name="Qu C."/>
            <person name="Retzel E.F."/>
            <person name="Riddle C."/>
            <person name="Sallet E."/>
            <person name="Samain S."/>
            <person name="Samson N."/>
            <person name="Sanders I."/>
            <person name="Saurat O."/>
            <person name="Scarpelli C."/>
            <person name="Schiex T."/>
            <person name="Segurens B."/>
            <person name="Severin A.J."/>
            <person name="Sherrier D.J."/>
            <person name="Shi R."/>
            <person name="Sims S."/>
            <person name="Singer S.R."/>
            <person name="Sinharoy S."/>
            <person name="Sterck L."/>
            <person name="Viollet A."/>
            <person name="Wang B.B."/>
            <person name="Wang K."/>
            <person name="Wang M."/>
            <person name="Wang X."/>
            <person name="Warfsmann J."/>
            <person name="Weissenbach J."/>
            <person name="White D.D."/>
            <person name="White J.D."/>
            <person name="Wiley G.B."/>
            <person name="Wincker P."/>
            <person name="Xing Y."/>
            <person name="Yang L."/>
            <person name="Yao Z."/>
            <person name="Ying F."/>
            <person name="Zhai J."/>
            <person name="Zhou L."/>
            <person name="Zuber A."/>
            <person name="Denarie J."/>
            <person name="Dixon R.A."/>
            <person name="May G.D."/>
            <person name="Schwartz D.C."/>
            <person name="Rogers J."/>
            <person name="Quetier F."/>
            <person name="Town C.D."/>
            <person name="Roe B.A."/>
        </authorList>
    </citation>
    <scope>NUCLEOTIDE SEQUENCE [LARGE SCALE GENOMIC DNA]</scope>
    <source>
        <strain evidence="1">A17</strain>
        <strain evidence="2 3">cv. Jemalong A17</strain>
    </source>
</reference>
<dbReference type="HOGENOM" id="CLU_3035409_0_0_1"/>
<dbReference type="Proteomes" id="UP000002051">
    <property type="component" value="Chromosome 5"/>
</dbReference>
<dbReference type="EnsemblPlants" id="AES97473">
    <property type="protein sequence ID" value="AES97473"/>
    <property type="gene ID" value="MTR_5g054940"/>
</dbReference>
<dbReference type="PaxDb" id="3880-AES97473"/>
<dbReference type="EMBL" id="CM001221">
    <property type="protein sequence ID" value="AES97473.1"/>
    <property type="molecule type" value="Genomic_DNA"/>
</dbReference>
<gene>
    <name evidence="1" type="ordered locus">MTR_5g054940</name>
</gene>
<keyword evidence="1" id="KW-0812">Transmembrane</keyword>
<accession>G7JZC8</accession>
<dbReference type="AlphaFoldDB" id="G7JZC8"/>
<organism evidence="1 3">
    <name type="scientific">Medicago truncatula</name>
    <name type="common">Barrel medic</name>
    <name type="synonym">Medicago tribuloides</name>
    <dbReference type="NCBI Taxonomy" id="3880"/>
    <lineage>
        <taxon>Eukaryota</taxon>
        <taxon>Viridiplantae</taxon>
        <taxon>Streptophyta</taxon>
        <taxon>Embryophyta</taxon>
        <taxon>Tracheophyta</taxon>
        <taxon>Spermatophyta</taxon>
        <taxon>Magnoliopsida</taxon>
        <taxon>eudicotyledons</taxon>
        <taxon>Gunneridae</taxon>
        <taxon>Pentapetalae</taxon>
        <taxon>rosids</taxon>
        <taxon>fabids</taxon>
        <taxon>Fabales</taxon>
        <taxon>Fabaceae</taxon>
        <taxon>Papilionoideae</taxon>
        <taxon>50 kb inversion clade</taxon>
        <taxon>NPAAA clade</taxon>
        <taxon>Hologalegina</taxon>
        <taxon>IRL clade</taxon>
        <taxon>Trifolieae</taxon>
        <taxon>Medicago</taxon>
    </lineage>
</organism>
<evidence type="ECO:0000313" key="1">
    <source>
        <dbReference type="EMBL" id="AES97473.1"/>
    </source>
</evidence>
<name>G7JZC8_MEDTR</name>
<keyword evidence="1" id="KW-0472">Membrane</keyword>